<dbReference type="AlphaFoldDB" id="A0AAD5WZM5"/>
<reference evidence="2" key="1">
    <citation type="submission" date="2020-05" db="EMBL/GenBank/DDBJ databases">
        <title>Phylogenomic resolution of chytrid fungi.</title>
        <authorList>
            <person name="Stajich J.E."/>
            <person name="Amses K."/>
            <person name="Simmons R."/>
            <person name="Seto K."/>
            <person name="Myers J."/>
            <person name="Bonds A."/>
            <person name="Quandt C.A."/>
            <person name="Barry K."/>
            <person name="Liu P."/>
            <person name="Grigoriev I."/>
            <person name="Longcore J.E."/>
            <person name="James T.Y."/>
        </authorList>
    </citation>
    <scope>NUCLEOTIDE SEQUENCE</scope>
    <source>
        <strain evidence="2">JEL0318</strain>
    </source>
</reference>
<feature type="compositionally biased region" description="Polar residues" evidence="1">
    <location>
        <begin position="145"/>
        <end position="157"/>
    </location>
</feature>
<protein>
    <recommendedName>
        <fullName evidence="4">Shugoshin C-terminal domain-containing protein</fullName>
    </recommendedName>
</protein>
<evidence type="ECO:0000256" key="1">
    <source>
        <dbReference type="SAM" id="MobiDB-lite"/>
    </source>
</evidence>
<comment type="caution">
    <text evidence="2">The sequence shown here is derived from an EMBL/GenBank/DDBJ whole genome shotgun (WGS) entry which is preliminary data.</text>
</comment>
<organism evidence="2 3">
    <name type="scientific">Rhizophlyctis rosea</name>
    <dbReference type="NCBI Taxonomy" id="64517"/>
    <lineage>
        <taxon>Eukaryota</taxon>
        <taxon>Fungi</taxon>
        <taxon>Fungi incertae sedis</taxon>
        <taxon>Chytridiomycota</taxon>
        <taxon>Chytridiomycota incertae sedis</taxon>
        <taxon>Chytridiomycetes</taxon>
        <taxon>Rhizophlyctidales</taxon>
        <taxon>Rhizophlyctidaceae</taxon>
        <taxon>Rhizophlyctis</taxon>
    </lineage>
</organism>
<feature type="region of interest" description="Disordered" evidence="1">
    <location>
        <begin position="136"/>
        <end position="203"/>
    </location>
</feature>
<feature type="compositionally biased region" description="Basic and acidic residues" evidence="1">
    <location>
        <begin position="359"/>
        <end position="374"/>
    </location>
</feature>
<keyword evidence="3" id="KW-1185">Reference proteome</keyword>
<gene>
    <name evidence="2" type="ORF">HK097_003350</name>
</gene>
<accession>A0AAD5WZM5</accession>
<feature type="region of interest" description="Disordered" evidence="1">
    <location>
        <begin position="277"/>
        <end position="411"/>
    </location>
</feature>
<sequence>MKKAQANRAECVCGMAKDADLARRRCQEYQKKNNELVRVNALYATQMRKLEDQRSDLASRVYDLHATVTHLTATNERLVDANSASEQKYEQERLAELRTTCNKTITLLQAFMHDVRTKADVIESRVIPELTKIVDSDTEQEHASVISSIDNTPQTQSRTRHTKSSLTTPAKDAMDGLQSVKLTSSELRGIQSESDTESRDLDVLDGSVEYEDKQVDEQQTRKTVAPDSPIQTQQLVANKLMKAVKAFGDSAYPATTSHEDEQKPEGHVASVAAGIIHDKDPAVPSTRSGRRQSVVSYATPSLRSKLRQGDQQSFTTSSSQPPITAPPKSRPASKVEMQKRKVSGIAFERVPFTSSPARDANRRKPVLERRKKDLNQFGGKENVDVGGRKERRTVGGGRGKLEGGVWIDGQL</sequence>
<evidence type="ECO:0008006" key="4">
    <source>
        <dbReference type="Google" id="ProtNLM"/>
    </source>
</evidence>
<feature type="compositionally biased region" description="Polar residues" evidence="1">
    <location>
        <begin position="285"/>
        <end position="302"/>
    </location>
</feature>
<dbReference type="EMBL" id="JADGJD010001789">
    <property type="protein sequence ID" value="KAJ3037872.1"/>
    <property type="molecule type" value="Genomic_DNA"/>
</dbReference>
<evidence type="ECO:0000313" key="3">
    <source>
        <dbReference type="Proteomes" id="UP001212841"/>
    </source>
</evidence>
<dbReference type="Proteomes" id="UP001212841">
    <property type="component" value="Unassembled WGS sequence"/>
</dbReference>
<proteinExistence type="predicted"/>
<feature type="compositionally biased region" description="Low complexity" evidence="1">
    <location>
        <begin position="311"/>
        <end position="320"/>
    </location>
</feature>
<name>A0AAD5WZM5_9FUNG</name>
<evidence type="ECO:0000313" key="2">
    <source>
        <dbReference type="EMBL" id="KAJ3037872.1"/>
    </source>
</evidence>